<dbReference type="RefSeq" id="WP_169527369.1">
    <property type="nucleotide sequence ID" value="NZ_JAAMPU010000105.1"/>
</dbReference>
<dbReference type="InterPro" id="IPR014500">
    <property type="entry name" value="UCP019307_cupin"/>
</dbReference>
<protein>
    <submittedName>
        <fullName evidence="2">Cupin domain-containing protein</fullName>
    </submittedName>
</protein>
<accession>A0A972JJM5</accession>
<name>A0A972JJM5_9FLAO</name>
<evidence type="ECO:0000313" key="2">
    <source>
        <dbReference type="EMBL" id="NMH28257.1"/>
    </source>
</evidence>
<dbReference type="InterPro" id="IPR014710">
    <property type="entry name" value="RmlC-like_jellyroll"/>
</dbReference>
<proteinExistence type="predicted"/>
<organism evidence="2 3">
    <name type="scientific">Flavobacterium silvaticum</name>
    <dbReference type="NCBI Taxonomy" id="1852020"/>
    <lineage>
        <taxon>Bacteria</taxon>
        <taxon>Pseudomonadati</taxon>
        <taxon>Bacteroidota</taxon>
        <taxon>Flavobacteriia</taxon>
        <taxon>Flavobacteriales</taxon>
        <taxon>Flavobacteriaceae</taxon>
        <taxon>Flavobacterium</taxon>
    </lineage>
</organism>
<evidence type="ECO:0000259" key="1">
    <source>
        <dbReference type="Pfam" id="PF00190"/>
    </source>
</evidence>
<dbReference type="Proteomes" id="UP000712080">
    <property type="component" value="Unassembled WGS sequence"/>
</dbReference>
<dbReference type="EMBL" id="JAAMPU010000105">
    <property type="protein sequence ID" value="NMH28257.1"/>
    <property type="molecule type" value="Genomic_DNA"/>
</dbReference>
<dbReference type="PANTHER" id="PTHR36448:SF2">
    <property type="entry name" value="CUPIN TYPE-1 DOMAIN-CONTAINING PROTEIN"/>
    <property type="match status" value="1"/>
</dbReference>
<dbReference type="InterPro" id="IPR047121">
    <property type="entry name" value="YjiB-like"/>
</dbReference>
<evidence type="ECO:0000313" key="3">
    <source>
        <dbReference type="Proteomes" id="UP000712080"/>
    </source>
</evidence>
<dbReference type="CDD" id="cd02219">
    <property type="entry name" value="cupin_YjlB-like"/>
    <property type="match status" value="1"/>
</dbReference>
<keyword evidence="3" id="KW-1185">Reference proteome</keyword>
<dbReference type="PANTHER" id="PTHR36448">
    <property type="entry name" value="BLR7373 PROTEIN"/>
    <property type="match status" value="1"/>
</dbReference>
<dbReference type="Pfam" id="PF00190">
    <property type="entry name" value="Cupin_1"/>
    <property type="match status" value="1"/>
</dbReference>
<reference evidence="2" key="1">
    <citation type="submission" date="2020-02" db="EMBL/GenBank/DDBJ databases">
        <title>Flavobacterium sp. genome.</title>
        <authorList>
            <person name="Jung H.S."/>
            <person name="Baek J.H."/>
            <person name="Jeon C.O."/>
        </authorList>
    </citation>
    <scope>NUCLEOTIDE SEQUENCE</scope>
    <source>
        <strain evidence="2">SE-s28</strain>
    </source>
</reference>
<sequence>MEPIQLTFKDDGKIPNSKLPLLIYRGVFLEDKADADAMIAHFKNYGWRNAWKNGVYDYHHYHSITHEVIGIYQGYATLQFGGENGERVSVEEGDVIVIPAGVGHKRVDQSEDFAVVGAYPNGCDYDIMKGEPGERPKADENIAKVELPENDPVYGKMEGLLYIWHNQLQLH</sequence>
<dbReference type="InterPro" id="IPR006045">
    <property type="entry name" value="Cupin_1"/>
</dbReference>
<dbReference type="InterPro" id="IPR011051">
    <property type="entry name" value="RmlC_Cupin_sf"/>
</dbReference>
<dbReference type="SUPFAM" id="SSF51182">
    <property type="entry name" value="RmlC-like cupins"/>
    <property type="match status" value="1"/>
</dbReference>
<dbReference type="Gene3D" id="2.60.120.10">
    <property type="entry name" value="Jelly Rolls"/>
    <property type="match status" value="1"/>
</dbReference>
<dbReference type="PIRSF" id="PIRSF019307">
    <property type="entry name" value="UCP019307"/>
    <property type="match status" value="1"/>
</dbReference>
<dbReference type="AlphaFoldDB" id="A0A972JJM5"/>
<gene>
    <name evidence="2" type="ORF">G6047_09460</name>
</gene>
<feature type="domain" description="Cupin type-1" evidence="1">
    <location>
        <begin position="60"/>
        <end position="116"/>
    </location>
</feature>
<comment type="caution">
    <text evidence="2">The sequence shown here is derived from an EMBL/GenBank/DDBJ whole genome shotgun (WGS) entry which is preliminary data.</text>
</comment>